<accession>A0A932A8B4</accession>
<evidence type="ECO:0000313" key="2">
    <source>
        <dbReference type="EMBL" id="MBI2678322.1"/>
    </source>
</evidence>
<gene>
    <name evidence="2" type="ORF">HYX28_06040</name>
</gene>
<dbReference type="Proteomes" id="UP000779809">
    <property type="component" value="Unassembled WGS sequence"/>
</dbReference>
<feature type="transmembrane region" description="Helical" evidence="1">
    <location>
        <begin position="12"/>
        <end position="34"/>
    </location>
</feature>
<dbReference type="AlphaFoldDB" id="A0A932A8B4"/>
<keyword evidence="1" id="KW-0472">Membrane</keyword>
<sequence>MKIRIRCRVSAGVLMLAYVYLIFAVAFRFIAPVLGSRANASLFSFTPILAALLYFGYKQPRARVWAPVLLFAAGDLALSKLVYGYPISADLLFTWAFYAGAVLLGSLLKDKLSIARVAGASLAGSIAFFLVSNFAVWAVWQMYPKTLAGLGACYVAALPFFRNAVAGDLVWSALLFGLPVLIAQSASQTEKVRAR</sequence>
<organism evidence="2 3">
    <name type="scientific">Candidatus Korobacter versatilis</name>
    <dbReference type="NCBI Taxonomy" id="658062"/>
    <lineage>
        <taxon>Bacteria</taxon>
        <taxon>Pseudomonadati</taxon>
        <taxon>Acidobacteriota</taxon>
        <taxon>Terriglobia</taxon>
        <taxon>Terriglobales</taxon>
        <taxon>Candidatus Korobacteraceae</taxon>
        <taxon>Candidatus Korobacter</taxon>
    </lineage>
</organism>
<evidence type="ECO:0000313" key="3">
    <source>
        <dbReference type="Proteomes" id="UP000779809"/>
    </source>
</evidence>
<feature type="transmembrane region" description="Helical" evidence="1">
    <location>
        <begin position="64"/>
        <end position="85"/>
    </location>
</feature>
<reference evidence="2" key="1">
    <citation type="submission" date="2020-07" db="EMBL/GenBank/DDBJ databases">
        <title>Huge and variable diversity of episymbiotic CPR bacteria and DPANN archaea in groundwater ecosystems.</title>
        <authorList>
            <person name="He C.Y."/>
            <person name="Keren R."/>
            <person name="Whittaker M."/>
            <person name="Farag I.F."/>
            <person name="Doudna J."/>
            <person name="Cate J.H.D."/>
            <person name="Banfield J.F."/>
        </authorList>
    </citation>
    <scope>NUCLEOTIDE SEQUENCE</scope>
    <source>
        <strain evidence="2">NC_groundwater_580_Pr5_B-0.1um_64_19</strain>
    </source>
</reference>
<feature type="transmembrane region" description="Helical" evidence="1">
    <location>
        <begin position="91"/>
        <end position="108"/>
    </location>
</feature>
<dbReference type="Pfam" id="PF20221">
    <property type="entry name" value="DUF6580"/>
    <property type="match status" value="1"/>
</dbReference>
<keyword evidence="1" id="KW-1133">Transmembrane helix</keyword>
<evidence type="ECO:0000256" key="1">
    <source>
        <dbReference type="SAM" id="Phobius"/>
    </source>
</evidence>
<dbReference type="EMBL" id="JACPNR010000006">
    <property type="protein sequence ID" value="MBI2678322.1"/>
    <property type="molecule type" value="Genomic_DNA"/>
</dbReference>
<feature type="transmembrane region" description="Helical" evidence="1">
    <location>
        <begin position="120"/>
        <end position="140"/>
    </location>
</feature>
<protein>
    <submittedName>
        <fullName evidence="2">Uncharacterized protein</fullName>
    </submittedName>
</protein>
<dbReference type="InterPro" id="IPR046487">
    <property type="entry name" value="DUF6580"/>
</dbReference>
<name>A0A932A8B4_9BACT</name>
<feature type="transmembrane region" description="Helical" evidence="1">
    <location>
        <begin position="40"/>
        <end position="57"/>
    </location>
</feature>
<keyword evidence="1" id="KW-0812">Transmembrane</keyword>
<feature type="transmembrane region" description="Helical" evidence="1">
    <location>
        <begin position="160"/>
        <end position="183"/>
    </location>
</feature>
<comment type="caution">
    <text evidence="2">The sequence shown here is derived from an EMBL/GenBank/DDBJ whole genome shotgun (WGS) entry which is preliminary data.</text>
</comment>
<proteinExistence type="predicted"/>